<feature type="transmembrane region" description="Helical" evidence="1">
    <location>
        <begin position="61"/>
        <end position="80"/>
    </location>
</feature>
<dbReference type="EMBL" id="ATHJ01000076">
    <property type="protein sequence ID" value="EPR41264.1"/>
    <property type="molecule type" value="Genomic_DNA"/>
</dbReference>
<evidence type="ECO:0000313" key="3">
    <source>
        <dbReference type="Proteomes" id="UP000014977"/>
    </source>
</evidence>
<dbReference type="STRING" id="897.B2D07_06875"/>
<protein>
    <submittedName>
        <fullName evidence="2">Uncharacterized protein</fullName>
    </submittedName>
</protein>
<keyword evidence="3" id="KW-1185">Reference proteome</keyword>
<gene>
    <name evidence="2" type="ORF">dsmv_2045</name>
</gene>
<accession>S7V411</accession>
<name>S7V411_DESML</name>
<proteinExistence type="predicted"/>
<dbReference type="Proteomes" id="UP000014977">
    <property type="component" value="Unassembled WGS sequence"/>
</dbReference>
<organism evidence="2 3">
    <name type="scientific">Desulfococcus multivorans DSM 2059</name>
    <dbReference type="NCBI Taxonomy" id="1121405"/>
    <lineage>
        <taxon>Bacteria</taxon>
        <taxon>Pseudomonadati</taxon>
        <taxon>Thermodesulfobacteriota</taxon>
        <taxon>Desulfobacteria</taxon>
        <taxon>Desulfobacterales</taxon>
        <taxon>Desulfococcaceae</taxon>
        <taxon>Desulfococcus</taxon>
    </lineage>
</organism>
<sequence>MPPGYRDVAAPNLTRLSVVKRCPYCSANLKNSETRCFSCNRKVGEPDRHGIAKKPFDWKGYGMSLLATVAFIGFMWWAFFRK</sequence>
<keyword evidence="1" id="KW-0472">Membrane</keyword>
<dbReference type="AlphaFoldDB" id="S7V411"/>
<keyword evidence="1" id="KW-1133">Transmembrane helix</keyword>
<reference evidence="2 3" key="1">
    <citation type="journal article" date="2013" name="Genome Announc.">
        <title>Draft genome sequences for three mercury-methylating, sulfate-reducing bacteria.</title>
        <authorList>
            <person name="Brown S.D."/>
            <person name="Hurt R.A.Jr."/>
            <person name="Gilmour C.C."/>
            <person name="Elias D.A."/>
        </authorList>
    </citation>
    <scope>NUCLEOTIDE SEQUENCE [LARGE SCALE GENOMIC DNA]</scope>
    <source>
        <strain evidence="2 3">DSM 2059</strain>
    </source>
</reference>
<keyword evidence="1" id="KW-0812">Transmembrane</keyword>
<evidence type="ECO:0000313" key="2">
    <source>
        <dbReference type="EMBL" id="EPR41264.1"/>
    </source>
</evidence>
<evidence type="ECO:0000256" key="1">
    <source>
        <dbReference type="SAM" id="Phobius"/>
    </source>
</evidence>
<comment type="caution">
    <text evidence="2">The sequence shown here is derived from an EMBL/GenBank/DDBJ whole genome shotgun (WGS) entry which is preliminary data.</text>
</comment>